<name>A0ABY7FT92_MYAAR</name>
<sequence>MADKGFNIQGECASRNISLYVPPGRRGTFQMPMIRRLKTFRILANELPISIVSHIDDILVVCSALCNLKPPICKT</sequence>
<evidence type="ECO:0000256" key="2">
    <source>
        <dbReference type="ARBA" id="ARBA00022723"/>
    </source>
</evidence>
<keyword evidence="5" id="KW-1185">Reference proteome</keyword>
<accession>A0ABY7FT92</accession>
<protein>
    <recommendedName>
        <fullName evidence="3">DDE Tnp4 domain-containing protein</fullName>
    </recommendedName>
</protein>
<organism evidence="4 5">
    <name type="scientific">Mya arenaria</name>
    <name type="common">Soft-shell clam</name>
    <dbReference type="NCBI Taxonomy" id="6604"/>
    <lineage>
        <taxon>Eukaryota</taxon>
        <taxon>Metazoa</taxon>
        <taxon>Spiralia</taxon>
        <taxon>Lophotrochozoa</taxon>
        <taxon>Mollusca</taxon>
        <taxon>Bivalvia</taxon>
        <taxon>Autobranchia</taxon>
        <taxon>Heteroconchia</taxon>
        <taxon>Euheterodonta</taxon>
        <taxon>Imparidentia</taxon>
        <taxon>Neoheterodontei</taxon>
        <taxon>Myida</taxon>
        <taxon>Myoidea</taxon>
        <taxon>Myidae</taxon>
        <taxon>Mya</taxon>
    </lineage>
</organism>
<reference evidence="4" key="1">
    <citation type="submission" date="2022-11" db="EMBL/GenBank/DDBJ databases">
        <title>Centuries of genome instability and evolution in soft-shell clam transmissible cancer (bioRxiv).</title>
        <authorList>
            <person name="Hart S.F.M."/>
            <person name="Yonemitsu M.A."/>
            <person name="Giersch R.M."/>
            <person name="Beal B.F."/>
            <person name="Arriagada G."/>
            <person name="Davis B.W."/>
            <person name="Ostrander E.A."/>
            <person name="Goff S.P."/>
            <person name="Metzger M.J."/>
        </authorList>
    </citation>
    <scope>NUCLEOTIDE SEQUENCE</scope>
    <source>
        <strain evidence="4">MELC-2E11</strain>
        <tissue evidence="4">Siphon/mantle</tissue>
    </source>
</reference>
<dbReference type="Pfam" id="PF13359">
    <property type="entry name" value="DDE_Tnp_4"/>
    <property type="match status" value="1"/>
</dbReference>
<dbReference type="Proteomes" id="UP001164746">
    <property type="component" value="Chromosome 13"/>
</dbReference>
<evidence type="ECO:0000313" key="4">
    <source>
        <dbReference type="EMBL" id="WAR23946.1"/>
    </source>
</evidence>
<dbReference type="EMBL" id="CP111024">
    <property type="protein sequence ID" value="WAR23946.1"/>
    <property type="molecule type" value="Genomic_DNA"/>
</dbReference>
<comment type="cofactor">
    <cofactor evidence="1">
        <name>a divalent metal cation</name>
        <dbReference type="ChEBI" id="CHEBI:60240"/>
    </cofactor>
</comment>
<dbReference type="PANTHER" id="PTHR23080">
    <property type="entry name" value="THAP DOMAIN PROTEIN"/>
    <property type="match status" value="1"/>
</dbReference>
<feature type="domain" description="DDE Tnp4" evidence="3">
    <location>
        <begin position="33"/>
        <end position="67"/>
    </location>
</feature>
<proteinExistence type="predicted"/>
<gene>
    <name evidence="4" type="ORF">MAR_037615</name>
</gene>
<dbReference type="InterPro" id="IPR027806">
    <property type="entry name" value="HARBI1_dom"/>
</dbReference>
<evidence type="ECO:0000259" key="3">
    <source>
        <dbReference type="Pfam" id="PF13359"/>
    </source>
</evidence>
<evidence type="ECO:0000313" key="5">
    <source>
        <dbReference type="Proteomes" id="UP001164746"/>
    </source>
</evidence>
<dbReference type="PANTHER" id="PTHR23080:SF141">
    <property type="entry name" value="TRANSPOSASE HELIX-TURN-HELIX DOMAIN-CONTAINING PROTEIN"/>
    <property type="match status" value="1"/>
</dbReference>
<keyword evidence="2" id="KW-0479">Metal-binding</keyword>
<evidence type="ECO:0000256" key="1">
    <source>
        <dbReference type="ARBA" id="ARBA00001968"/>
    </source>
</evidence>